<proteinExistence type="predicted"/>
<accession>Q0FWH0</accession>
<sequence>MPSRAPSPRAITSTSPSCATCCPSGFWPGSTSSGAWSPQWSSRC</sequence>
<protein>
    <submittedName>
        <fullName evidence="1">Uncharacterized protein</fullName>
    </submittedName>
</protein>
<keyword evidence="2" id="KW-1185">Reference proteome</keyword>
<comment type="caution">
    <text evidence="1">The sequence shown here is derived from an EMBL/GenBank/DDBJ whole genome shotgun (WGS) entry which is preliminary data.</text>
</comment>
<gene>
    <name evidence="1" type="ORF">R2601_03378</name>
</gene>
<evidence type="ECO:0000313" key="1">
    <source>
        <dbReference type="EMBL" id="EAU48582.1"/>
    </source>
</evidence>
<dbReference type="HOGENOM" id="CLU_3219804_0_0_5"/>
<name>Q0FWH0_SALBH</name>
<organism evidence="1 2">
    <name type="scientific">Salipiger bermudensis (strain DSM 26914 / JCM 13377 / KCTC 12554 / HTCC2601)</name>
    <name type="common">Pelagibaca bermudensis</name>
    <dbReference type="NCBI Taxonomy" id="314265"/>
    <lineage>
        <taxon>Bacteria</taxon>
        <taxon>Pseudomonadati</taxon>
        <taxon>Pseudomonadota</taxon>
        <taxon>Alphaproteobacteria</taxon>
        <taxon>Rhodobacterales</taxon>
        <taxon>Roseobacteraceae</taxon>
        <taxon>Salipiger</taxon>
    </lineage>
</organism>
<dbReference type="STRING" id="314265.R2601_03378"/>
<evidence type="ECO:0000313" key="2">
    <source>
        <dbReference type="Proteomes" id="UP000006230"/>
    </source>
</evidence>
<reference evidence="1 2" key="1">
    <citation type="journal article" date="2010" name="J. Bacteriol.">
        <title>Genome sequences of Pelagibaca bermudensis HTCC2601T and Maritimibacter alkaliphilus HTCC2654T, the type strains of two marine Roseobacter genera.</title>
        <authorList>
            <person name="Thrash J.C."/>
            <person name="Cho J.C."/>
            <person name="Ferriera S."/>
            <person name="Johnson J."/>
            <person name="Vergin K.L."/>
            <person name="Giovannoni S.J."/>
        </authorList>
    </citation>
    <scope>NUCLEOTIDE SEQUENCE [LARGE SCALE GENOMIC DNA]</scope>
    <source>
        <strain evidence="2">DSM 26914 / JCM 13377 / KCTC 12554 / HTCC2601</strain>
    </source>
</reference>
<dbReference type="EMBL" id="AATQ01000001">
    <property type="protein sequence ID" value="EAU48582.1"/>
    <property type="molecule type" value="Genomic_DNA"/>
</dbReference>
<dbReference type="AlphaFoldDB" id="Q0FWH0"/>
<dbReference type="Proteomes" id="UP000006230">
    <property type="component" value="Unassembled WGS sequence"/>
</dbReference>